<dbReference type="KEGG" id="shi:Shel_24700"/>
<proteinExistence type="predicted"/>
<dbReference type="STRING" id="471855.Shel_24700"/>
<sequence>MADTIDLDCGIAYGRIAGWLDDELALPSENNAWTYACHGGSCRIAIEPLEKRSFGLISLERTHLLVQGDETALASFYKLFTLRFLSAGG</sequence>
<dbReference type="EMBL" id="CP001684">
    <property type="protein sequence ID" value="ACV23478.1"/>
    <property type="molecule type" value="Genomic_DNA"/>
</dbReference>
<accession>C7N2H0</accession>
<dbReference type="RefSeq" id="WP_012799576.1">
    <property type="nucleotide sequence ID" value="NC_013165.1"/>
</dbReference>
<dbReference type="AlphaFoldDB" id="C7N2H0"/>
<gene>
    <name evidence="1" type="ordered locus">Shel_24700</name>
</gene>
<evidence type="ECO:0000313" key="1">
    <source>
        <dbReference type="EMBL" id="ACV23478.1"/>
    </source>
</evidence>
<name>C7N2H0_SLAHD</name>
<reference evidence="1 2" key="1">
    <citation type="journal article" date="2009" name="Stand. Genomic Sci.">
        <title>Complete genome sequence of Slackia heliotrinireducens type strain (RHS 1).</title>
        <authorList>
            <person name="Pukall R."/>
            <person name="Lapidus A."/>
            <person name="Nolan M."/>
            <person name="Copeland A."/>
            <person name="Glavina Del Rio T."/>
            <person name="Lucas S."/>
            <person name="Chen F."/>
            <person name="Tice H."/>
            <person name="Cheng J.F."/>
            <person name="Chertkov O."/>
            <person name="Bruce D."/>
            <person name="Goodwin L."/>
            <person name="Kuske C."/>
            <person name="Brettin T."/>
            <person name="Detter J.C."/>
            <person name="Han C."/>
            <person name="Pitluck S."/>
            <person name="Pati A."/>
            <person name="Mavrommatis K."/>
            <person name="Ivanova N."/>
            <person name="Ovchinnikova G."/>
            <person name="Chen A."/>
            <person name="Palaniappan K."/>
            <person name="Schneider S."/>
            <person name="Rohde M."/>
            <person name="Chain P."/>
            <person name="D'haeseleer P."/>
            <person name="Goker M."/>
            <person name="Bristow J."/>
            <person name="Eisen J.A."/>
            <person name="Markowitz V."/>
            <person name="Kyrpides N.C."/>
            <person name="Klenk H.P."/>
            <person name="Hugenholtz P."/>
        </authorList>
    </citation>
    <scope>NUCLEOTIDE SEQUENCE [LARGE SCALE GENOMIC DNA]</scope>
    <source>
        <strain evidence="2">ATCC 29202 / DSM 20476 / NCTC 11029 / RHS 1</strain>
    </source>
</reference>
<evidence type="ECO:0000313" key="2">
    <source>
        <dbReference type="Proteomes" id="UP000002026"/>
    </source>
</evidence>
<dbReference type="HOGENOM" id="CLU_2453010_0_0_11"/>
<organism evidence="1 2">
    <name type="scientific">Slackia heliotrinireducens (strain ATCC 29202 / DSM 20476 / NCTC 11029 / RHS 1)</name>
    <name type="common">Peptococcus heliotrinreducens</name>
    <dbReference type="NCBI Taxonomy" id="471855"/>
    <lineage>
        <taxon>Bacteria</taxon>
        <taxon>Bacillati</taxon>
        <taxon>Actinomycetota</taxon>
        <taxon>Coriobacteriia</taxon>
        <taxon>Eggerthellales</taxon>
        <taxon>Eggerthellaceae</taxon>
        <taxon>Slackia</taxon>
    </lineage>
</organism>
<dbReference type="Proteomes" id="UP000002026">
    <property type="component" value="Chromosome"/>
</dbReference>
<protein>
    <submittedName>
        <fullName evidence="1">Uncharacterized protein</fullName>
    </submittedName>
</protein>
<keyword evidence="2" id="KW-1185">Reference proteome</keyword>